<dbReference type="AlphaFoldDB" id="A0A397V9T4"/>
<feature type="non-terminal residue" evidence="1">
    <location>
        <position position="1"/>
    </location>
</feature>
<proteinExistence type="predicted"/>
<dbReference type="EMBL" id="QKWP01000590">
    <property type="protein sequence ID" value="RIB17679.1"/>
    <property type="molecule type" value="Genomic_DNA"/>
</dbReference>
<dbReference type="OrthoDB" id="2352581at2759"/>
<comment type="caution">
    <text evidence="1">The sequence shown here is derived from an EMBL/GenBank/DDBJ whole genome shotgun (WGS) entry which is preliminary data.</text>
</comment>
<gene>
    <name evidence="1" type="ORF">C2G38_2246238</name>
</gene>
<protein>
    <submittedName>
        <fullName evidence="1">Uncharacterized protein</fullName>
    </submittedName>
</protein>
<sequence>MFVPTREALRTTLPQASNEDIGKYDEQLNKVDDFDPVLIISPNRNWIAQNTYRNYQAVMNAFATDQLQPNKRRDENSLCVFHFSTMAELYTVRENICRLHPNAFFDRNAQPQQEPIGTAWILTKVGIRKSDFVEDNRFFSL</sequence>
<dbReference type="Proteomes" id="UP000266673">
    <property type="component" value="Unassembled WGS sequence"/>
</dbReference>
<reference evidence="1 2" key="1">
    <citation type="submission" date="2018-06" db="EMBL/GenBank/DDBJ databases">
        <title>Comparative genomics reveals the genomic features of Rhizophagus irregularis, R. cerebriforme, R. diaphanum and Gigaspora rosea, and their symbiotic lifestyle signature.</title>
        <authorList>
            <person name="Morin E."/>
            <person name="San Clemente H."/>
            <person name="Chen E.C.H."/>
            <person name="De La Providencia I."/>
            <person name="Hainaut M."/>
            <person name="Kuo A."/>
            <person name="Kohler A."/>
            <person name="Murat C."/>
            <person name="Tang N."/>
            <person name="Roy S."/>
            <person name="Loubradou J."/>
            <person name="Henrissat B."/>
            <person name="Grigoriev I.V."/>
            <person name="Corradi N."/>
            <person name="Roux C."/>
            <person name="Martin F.M."/>
        </authorList>
    </citation>
    <scope>NUCLEOTIDE SEQUENCE [LARGE SCALE GENOMIC DNA]</scope>
    <source>
        <strain evidence="1 2">DAOM 194757</strain>
    </source>
</reference>
<evidence type="ECO:0000313" key="1">
    <source>
        <dbReference type="EMBL" id="RIB17679.1"/>
    </source>
</evidence>
<name>A0A397V9T4_9GLOM</name>
<accession>A0A397V9T4</accession>
<keyword evidence="2" id="KW-1185">Reference proteome</keyword>
<organism evidence="1 2">
    <name type="scientific">Gigaspora rosea</name>
    <dbReference type="NCBI Taxonomy" id="44941"/>
    <lineage>
        <taxon>Eukaryota</taxon>
        <taxon>Fungi</taxon>
        <taxon>Fungi incertae sedis</taxon>
        <taxon>Mucoromycota</taxon>
        <taxon>Glomeromycotina</taxon>
        <taxon>Glomeromycetes</taxon>
        <taxon>Diversisporales</taxon>
        <taxon>Gigasporaceae</taxon>
        <taxon>Gigaspora</taxon>
    </lineage>
</organism>
<evidence type="ECO:0000313" key="2">
    <source>
        <dbReference type="Proteomes" id="UP000266673"/>
    </source>
</evidence>